<keyword evidence="3" id="KW-1185">Reference proteome</keyword>
<sequence length="336" mass="36504">MRRLIRHIEQALYTHECVVVPGFGAFIKHRVSSSLDEGKGLIFPGHFALSFNSAVQQNDGILVGSYSDAFAMSYKRALALLEKDVEELRASLRSSSVVSLGSVGRLSMDKSGERVSFFPNPDHPFSISHYGLTPVAQLPTLSHAIPALGDNVMPTRREGVYYLPIHVKGLKYGVAAAALLAMTWFIPTKTISLPEDSYSAGFFTSMLDKNSTTVEAGAESATSAGETIIAPVQMAQPSREATDAATLAGLPLVTEVKDKVKHFVVVATYKTGSGVEKHMEYNDLSMFEGAGVLRTDNSNYKIYVAAFETMEEAVAYSNTTLKEINSNLSAWVYKAK</sequence>
<feature type="domain" description="CCDC81-like prokaryotic HU" evidence="1">
    <location>
        <begin position="1"/>
        <end position="59"/>
    </location>
</feature>
<dbReference type="STRING" id="36874.HQ34_05855"/>
<dbReference type="RefSeq" id="WP_036850499.1">
    <property type="nucleotide sequence ID" value="NZ_JQJD01000007.1"/>
</dbReference>
<dbReference type="AlphaFoldDB" id="A0A0A2EYP5"/>
<reference evidence="2 3" key="1">
    <citation type="submission" date="2014-08" db="EMBL/GenBank/DDBJ databases">
        <title>Porphyromonas cangingivalis strain:COT-109_OH1386 Genome sequencing.</title>
        <authorList>
            <person name="Wallis C."/>
            <person name="Deusch O."/>
            <person name="O'Flynn C."/>
            <person name="Davis I."/>
            <person name="Jospin G."/>
            <person name="Darling A.E."/>
            <person name="Coil D.A."/>
            <person name="Alexiev A."/>
            <person name="Horsfall A."/>
            <person name="Kirkwood N."/>
            <person name="Harris S."/>
            <person name="Eisen J.A."/>
        </authorList>
    </citation>
    <scope>NUCLEOTIDE SEQUENCE [LARGE SCALE GENOMIC DNA]</scope>
    <source>
        <strain evidence="3">COT-109 OH1386</strain>
    </source>
</reference>
<dbReference type="EMBL" id="JQJD01000007">
    <property type="protein sequence ID" value="KGN82822.1"/>
    <property type="molecule type" value="Genomic_DNA"/>
</dbReference>
<protein>
    <recommendedName>
        <fullName evidence="1">CCDC81-like prokaryotic HU domain-containing protein</fullName>
    </recommendedName>
</protein>
<dbReference type="InterPro" id="IPR040495">
    <property type="entry name" value="HU-CCDC81_bac_1"/>
</dbReference>
<evidence type="ECO:0000313" key="3">
    <source>
        <dbReference type="Proteomes" id="UP000030125"/>
    </source>
</evidence>
<dbReference type="eggNOG" id="COG3087">
    <property type="taxonomic scope" value="Bacteria"/>
</dbReference>
<evidence type="ECO:0000259" key="1">
    <source>
        <dbReference type="Pfam" id="PF18174"/>
    </source>
</evidence>
<name>A0A0A2EYP5_PORCN</name>
<dbReference type="Proteomes" id="UP000030125">
    <property type="component" value="Unassembled WGS sequence"/>
</dbReference>
<dbReference type="Pfam" id="PF18174">
    <property type="entry name" value="HU-CCDC81_bac_1"/>
    <property type="match status" value="1"/>
</dbReference>
<gene>
    <name evidence="2" type="ORF">HQ35_01890</name>
</gene>
<organism evidence="2 3">
    <name type="scientific">Porphyromonas cangingivalis</name>
    <dbReference type="NCBI Taxonomy" id="36874"/>
    <lineage>
        <taxon>Bacteria</taxon>
        <taxon>Pseudomonadati</taxon>
        <taxon>Bacteroidota</taxon>
        <taxon>Bacteroidia</taxon>
        <taxon>Bacteroidales</taxon>
        <taxon>Porphyromonadaceae</taxon>
        <taxon>Porphyromonas</taxon>
    </lineage>
</organism>
<comment type="caution">
    <text evidence="2">The sequence shown here is derived from an EMBL/GenBank/DDBJ whole genome shotgun (WGS) entry which is preliminary data.</text>
</comment>
<evidence type="ECO:0000313" key="2">
    <source>
        <dbReference type="EMBL" id="KGN82822.1"/>
    </source>
</evidence>
<accession>A0A0A2EYP5</accession>
<proteinExistence type="predicted"/>
<dbReference type="OrthoDB" id="653949at2"/>